<reference evidence="2" key="2">
    <citation type="submission" date="2020-09" db="EMBL/GenBank/DDBJ databases">
        <authorList>
            <person name="Sun Q."/>
            <person name="Zhou Y."/>
        </authorList>
    </citation>
    <scope>NUCLEOTIDE SEQUENCE</scope>
    <source>
        <strain evidence="2">CGMCC 4.7306</strain>
    </source>
</reference>
<dbReference type="Pfam" id="PF04909">
    <property type="entry name" value="Amidohydro_2"/>
    <property type="match status" value="1"/>
</dbReference>
<dbReference type="GO" id="GO:0016787">
    <property type="term" value="F:hydrolase activity"/>
    <property type="evidence" value="ECO:0007669"/>
    <property type="project" value="InterPro"/>
</dbReference>
<accession>A0A917W1B8</accession>
<dbReference type="RefSeq" id="WP_188894518.1">
    <property type="nucleotide sequence ID" value="NZ_BMMZ01000003.1"/>
</dbReference>
<reference evidence="2" key="1">
    <citation type="journal article" date="2014" name="Int. J. Syst. Evol. Microbiol.">
        <title>Complete genome sequence of Corynebacterium casei LMG S-19264T (=DSM 44701T), isolated from a smear-ripened cheese.</title>
        <authorList>
            <consortium name="US DOE Joint Genome Institute (JGI-PGF)"/>
            <person name="Walter F."/>
            <person name="Albersmeier A."/>
            <person name="Kalinowski J."/>
            <person name="Ruckert C."/>
        </authorList>
    </citation>
    <scope>NUCLEOTIDE SEQUENCE</scope>
    <source>
        <strain evidence="2">CGMCC 4.7306</strain>
    </source>
</reference>
<comment type="caution">
    <text evidence="2">The sequence shown here is derived from an EMBL/GenBank/DDBJ whole genome shotgun (WGS) entry which is preliminary data.</text>
</comment>
<dbReference type="EMBL" id="BMMZ01000003">
    <property type="protein sequence ID" value="GGL57057.1"/>
    <property type="molecule type" value="Genomic_DNA"/>
</dbReference>
<evidence type="ECO:0000259" key="1">
    <source>
        <dbReference type="Pfam" id="PF04909"/>
    </source>
</evidence>
<dbReference type="InterPro" id="IPR006680">
    <property type="entry name" value="Amidohydro-rel"/>
</dbReference>
<dbReference type="Gene3D" id="3.20.20.140">
    <property type="entry name" value="Metal-dependent hydrolases"/>
    <property type="match status" value="1"/>
</dbReference>
<gene>
    <name evidence="2" type="ORF">GCM10011575_14340</name>
</gene>
<sequence>MTTTSSPDAIIDGLVYLGRSHYGWSHTADELIAGLNRVHIGSAIAVAAHPTGADFQAANDQLLAAAGGHRQLIPVARIDPWAERPGELSRVVRAGAKGVFLHPAEEHFRINDQVRVRPIMEAAAEHDVPVMIAAGFHLMAEPLQLGEAAGWVPELPVVLTNGGQFNISGGSQFDVELIMEQNPNLHVHTTAMYRQDFLERVVTRRGPDRLLFASAAPLFTMEFERARADLMHVDATQRALIMGGNAARIFRLGAAA</sequence>
<dbReference type="Proteomes" id="UP000613840">
    <property type="component" value="Unassembled WGS sequence"/>
</dbReference>
<keyword evidence="3" id="KW-1185">Reference proteome</keyword>
<evidence type="ECO:0000313" key="2">
    <source>
        <dbReference type="EMBL" id="GGL57057.1"/>
    </source>
</evidence>
<organism evidence="2 3">
    <name type="scientific">Microlunatus endophyticus</name>
    <dbReference type="NCBI Taxonomy" id="1716077"/>
    <lineage>
        <taxon>Bacteria</taxon>
        <taxon>Bacillati</taxon>
        <taxon>Actinomycetota</taxon>
        <taxon>Actinomycetes</taxon>
        <taxon>Propionibacteriales</taxon>
        <taxon>Propionibacteriaceae</taxon>
        <taxon>Microlunatus</taxon>
    </lineage>
</organism>
<protein>
    <recommendedName>
        <fullName evidence="1">Amidohydrolase-related domain-containing protein</fullName>
    </recommendedName>
</protein>
<dbReference type="AlphaFoldDB" id="A0A917W1B8"/>
<feature type="domain" description="Amidohydrolase-related" evidence="1">
    <location>
        <begin position="48"/>
        <end position="252"/>
    </location>
</feature>
<proteinExistence type="predicted"/>
<dbReference type="SUPFAM" id="SSF51556">
    <property type="entry name" value="Metallo-dependent hydrolases"/>
    <property type="match status" value="1"/>
</dbReference>
<dbReference type="InterPro" id="IPR032466">
    <property type="entry name" value="Metal_Hydrolase"/>
</dbReference>
<name>A0A917W1B8_9ACTN</name>
<evidence type="ECO:0000313" key="3">
    <source>
        <dbReference type="Proteomes" id="UP000613840"/>
    </source>
</evidence>